<sequence>MNSTLLEAVSPILNAKTAKITMDISAASTEGELQVVIKPVIGPVSDKAPEELKALCGALGQHIKVVGEPEAIEKLLADRVNEQAPKRNQWANRAAELDAAIAGAAAKDASKPAATSTTKDESKSGPLVDNDDQNDTEEEQPEFGL</sequence>
<feature type="compositionally biased region" description="Low complexity" evidence="1">
    <location>
        <begin position="104"/>
        <end position="117"/>
    </location>
</feature>
<organism evidence="2 3">
    <name type="scientific">Marinobacter salarius</name>
    <dbReference type="NCBI Taxonomy" id="1420917"/>
    <lineage>
        <taxon>Bacteria</taxon>
        <taxon>Pseudomonadati</taxon>
        <taxon>Pseudomonadota</taxon>
        <taxon>Gammaproteobacteria</taxon>
        <taxon>Pseudomonadales</taxon>
        <taxon>Marinobacteraceae</taxon>
        <taxon>Marinobacter</taxon>
    </lineage>
</organism>
<gene>
    <name evidence="2" type="ORF">MARSALSMR5_04136</name>
</gene>
<name>A0A1W6KFF9_9GAMM</name>
<evidence type="ECO:0000313" key="3">
    <source>
        <dbReference type="Proteomes" id="UP000193100"/>
    </source>
</evidence>
<feature type="region of interest" description="Disordered" evidence="1">
    <location>
        <begin position="104"/>
        <end position="145"/>
    </location>
</feature>
<proteinExistence type="predicted"/>
<geneLocation type="plasmid" evidence="3">
    <name>psmr5</name>
</geneLocation>
<feature type="compositionally biased region" description="Acidic residues" evidence="1">
    <location>
        <begin position="129"/>
        <end position="145"/>
    </location>
</feature>
<evidence type="ECO:0000313" key="2">
    <source>
        <dbReference type="EMBL" id="ARM86156.1"/>
    </source>
</evidence>
<protein>
    <recommendedName>
        <fullName evidence="4">PRTRC system protein E</fullName>
    </recommendedName>
</protein>
<dbReference type="Proteomes" id="UP000193100">
    <property type="component" value="Plasmid pSMR5"/>
</dbReference>
<reference evidence="2 3" key="1">
    <citation type="submission" date="2017-04" db="EMBL/GenBank/DDBJ databases">
        <title>Genome Sequence of Marinobacter salarius strain SMR5 Isolated from a culture of the Diatom Skeletonema marinoi.</title>
        <authorList>
            <person name="Topel M."/>
            <person name="Pinder M.I.M."/>
            <person name="Johansson O.N."/>
            <person name="Kourtchenko O."/>
            <person name="Godhe A."/>
            <person name="Clarke A.K."/>
        </authorList>
    </citation>
    <scope>NUCLEOTIDE SEQUENCE [LARGE SCALE GENOMIC DNA]</scope>
    <source>
        <strain evidence="2 3">SMR5</strain>
        <plasmid evidence="3">Plasmid psmr5</plasmid>
    </source>
</reference>
<dbReference type="GeneID" id="77258042"/>
<dbReference type="AlphaFoldDB" id="A0A1W6KFF9"/>
<dbReference type="RefSeq" id="WP_085682121.1">
    <property type="nucleotide sequence ID" value="NZ_CP020932.1"/>
</dbReference>
<keyword evidence="2" id="KW-0614">Plasmid</keyword>
<evidence type="ECO:0008006" key="4">
    <source>
        <dbReference type="Google" id="ProtNLM"/>
    </source>
</evidence>
<evidence type="ECO:0000256" key="1">
    <source>
        <dbReference type="SAM" id="MobiDB-lite"/>
    </source>
</evidence>
<dbReference type="EMBL" id="CP020932">
    <property type="protein sequence ID" value="ARM86156.1"/>
    <property type="molecule type" value="Genomic_DNA"/>
</dbReference>
<accession>A0A1W6KFF9</accession>